<keyword evidence="5 8" id="KW-0812">Transmembrane</keyword>
<evidence type="ECO:0000256" key="6">
    <source>
        <dbReference type="ARBA" id="ARBA00022989"/>
    </source>
</evidence>
<dbReference type="CDD" id="cd01116">
    <property type="entry name" value="P_permease"/>
    <property type="match status" value="1"/>
</dbReference>
<evidence type="ECO:0000256" key="1">
    <source>
        <dbReference type="ARBA" id="ARBA00004651"/>
    </source>
</evidence>
<dbReference type="AlphaFoldDB" id="A0A4R4EDK6"/>
<gene>
    <name evidence="10" type="ORF">E0485_11630</name>
</gene>
<dbReference type="PANTHER" id="PTHR43568:SF1">
    <property type="entry name" value="P PROTEIN"/>
    <property type="match status" value="1"/>
</dbReference>
<protein>
    <recommendedName>
        <fullName evidence="9">Citrate transporter-like domain-containing protein</fullName>
    </recommendedName>
</protein>
<dbReference type="GO" id="GO:0015105">
    <property type="term" value="F:arsenite transmembrane transporter activity"/>
    <property type="evidence" value="ECO:0007669"/>
    <property type="project" value="InterPro"/>
</dbReference>
<evidence type="ECO:0000313" key="11">
    <source>
        <dbReference type="Proteomes" id="UP000295418"/>
    </source>
</evidence>
<evidence type="ECO:0000259" key="9">
    <source>
        <dbReference type="Pfam" id="PF03600"/>
    </source>
</evidence>
<keyword evidence="11" id="KW-1185">Reference proteome</keyword>
<keyword evidence="3" id="KW-0813">Transport</keyword>
<feature type="transmembrane region" description="Helical" evidence="8">
    <location>
        <begin position="373"/>
        <end position="402"/>
    </location>
</feature>
<comment type="caution">
    <text evidence="10">The sequence shown here is derived from an EMBL/GenBank/DDBJ whole genome shotgun (WGS) entry which is preliminary data.</text>
</comment>
<reference evidence="10 11" key="1">
    <citation type="submission" date="2019-03" db="EMBL/GenBank/DDBJ databases">
        <authorList>
            <person name="Kim M.K.M."/>
        </authorList>
    </citation>
    <scope>NUCLEOTIDE SEQUENCE [LARGE SCALE GENOMIC DNA]</scope>
    <source>
        <strain evidence="10 11">18JY21-1</strain>
    </source>
</reference>
<feature type="transmembrane region" description="Helical" evidence="8">
    <location>
        <begin position="123"/>
        <end position="138"/>
    </location>
</feature>
<sequence>MDDVFSIVPLWKLIGAIVVFVCVYIFIILEKMNRAVLAISGAVLMVLVGIVDTQDAYTKHIDWQTIFLLIGMMLIVTVTKKTGLFQYISVKAAQKVRGNPIKVLLMLSTITAIGSAILDNVTTVLLIVPIIFSITRILKVKPMPYLIAAILMSNIGGTATLIGDPPNIMIGTSTHLNFNDFIINLGPPVLLTMIAALVMLWLIYKKDFAVNADRVEELMKIDASSYLTDKVLLIKCLVVLSLTLIGFVLHSVIHIEAAVIALAGATILMLIGTKGHEIEGVFRSVEWVTIFFFAGLFILVGGLKDVGVISFLATKVLELTAGNETFTSMLILWVSGIASSTIDNIPFVATMIPLIQDMGAQMHLADPNMLNPVWWSLALGACLGGNGTLIGASANLVVAGMAEREGHKITYMGFLKIGAPITFVSLVICSIYVFIVYH</sequence>
<dbReference type="OrthoDB" id="9765532at2"/>
<feature type="transmembrane region" description="Helical" evidence="8">
    <location>
        <begin position="35"/>
        <end position="51"/>
    </location>
</feature>
<evidence type="ECO:0000256" key="3">
    <source>
        <dbReference type="ARBA" id="ARBA00022448"/>
    </source>
</evidence>
<dbReference type="InterPro" id="IPR051475">
    <property type="entry name" value="Diverse_Ion_Transporter"/>
</dbReference>
<evidence type="ECO:0000256" key="2">
    <source>
        <dbReference type="ARBA" id="ARBA00009843"/>
    </source>
</evidence>
<feature type="transmembrane region" description="Helical" evidence="8">
    <location>
        <begin position="285"/>
        <end position="303"/>
    </location>
</feature>
<evidence type="ECO:0000256" key="7">
    <source>
        <dbReference type="ARBA" id="ARBA00023136"/>
    </source>
</evidence>
<proteinExistence type="inferred from homology"/>
<dbReference type="PRINTS" id="PR00758">
    <property type="entry name" value="ARSENICPUMP"/>
</dbReference>
<evidence type="ECO:0000256" key="8">
    <source>
        <dbReference type="SAM" id="Phobius"/>
    </source>
</evidence>
<keyword evidence="7 8" id="KW-0472">Membrane</keyword>
<comment type="subcellular location">
    <subcellularLocation>
        <location evidence="1">Cell membrane</location>
        <topology evidence="1">Multi-pass membrane protein</topology>
    </subcellularLocation>
</comment>
<feature type="transmembrane region" description="Helical" evidence="8">
    <location>
        <begin position="63"/>
        <end position="79"/>
    </location>
</feature>
<dbReference type="EMBL" id="SKFG01000010">
    <property type="protein sequence ID" value="TCZ77110.1"/>
    <property type="molecule type" value="Genomic_DNA"/>
</dbReference>
<feature type="transmembrane region" description="Helical" evidence="8">
    <location>
        <begin position="145"/>
        <end position="162"/>
    </location>
</feature>
<accession>A0A4R4EDK6</accession>
<feature type="transmembrane region" description="Helical" evidence="8">
    <location>
        <begin position="6"/>
        <end position="28"/>
    </location>
</feature>
<keyword evidence="6 8" id="KW-1133">Transmembrane helix</keyword>
<evidence type="ECO:0000256" key="4">
    <source>
        <dbReference type="ARBA" id="ARBA00022475"/>
    </source>
</evidence>
<dbReference type="InterPro" id="IPR000802">
    <property type="entry name" value="Arsenical_pump_ArsB"/>
</dbReference>
<evidence type="ECO:0000313" key="10">
    <source>
        <dbReference type="EMBL" id="TCZ77110.1"/>
    </source>
</evidence>
<organism evidence="10 11">
    <name type="scientific">Paenibacillus albiflavus</name>
    <dbReference type="NCBI Taxonomy" id="2545760"/>
    <lineage>
        <taxon>Bacteria</taxon>
        <taxon>Bacillati</taxon>
        <taxon>Bacillota</taxon>
        <taxon>Bacilli</taxon>
        <taxon>Bacillales</taxon>
        <taxon>Paenibacillaceae</taxon>
        <taxon>Paenibacillus</taxon>
    </lineage>
</organism>
<dbReference type="Pfam" id="PF03600">
    <property type="entry name" value="CitMHS"/>
    <property type="match status" value="1"/>
</dbReference>
<feature type="domain" description="Citrate transporter-like" evidence="9">
    <location>
        <begin position="24"/>
        <end position="380"/>
    </location>
</feature>
<feature type="transmembrane region" description="Helical" evidence="8">
    <location>
        <begin position="182"/>
        <end position="204"/>
    </location>
</feature>
<evidence type="ECO:0000256" key="5">
    <source>
        <dbReference type="ARBA" id="ARBA00022692"/>
    </source>
</evidence>
<dbReference type="GO" id="GO:0005886">
    <property type="term" value="C:plasma membrane"/>
    <property type="evidence" value="ECO:0007669"/>
    <property type="project" value="UniProtKB-SubCell"/>
</dbReference>
<dbReference type="PANTHER" id="PTHR43568">
    <property type="entry name" value="P PROTEIN"/>
    <property type="match status" value="1"/>
</dbReference>
<feature type="transmembrane region" description="Helical" evidence="8">
    <location>
        <begin position="100"/>
        <end position="117"/>
    </location>
</feature>
<feature type="transmembrane region" description="Helical" evidence="8">
    <location>
        <begin position="255"/>
        <end position="273"/>
    </location>
</feature>
<keyword evidence="4" id="KW-1003">Cell membrane</keyword>
<dbReference type="RefSeq" id="WP_132418210.1">
    <property type="nucleotide sequence ID" value="NZ_SKFG01000010.1"/>
</dbReference>
<name>A0A4R4EDK6_9BACL</name>
<feature type="transmembrane region" description="Helical" evidence="8">
    <location>
        <begin position="414"/>
        <end position="437"/>
    </location>
</feature>
<comment type="similarity">
    <text evidence="2">Belongs to the CitM (TC 2.A.11) transporter family.</text>
</comment>
<dbReference type="Proteomes" id="UP000295418">
    <property type="component" value="Unassembled WGS sequence"/>
</dbReference>
<dbReference type="InterPro" id="IPR004680">
    <property type="entry name" value="Cit_transptr-like_dom"/>
</dbReference>